<feature type="chain" id="PRO_5016581763" evidence="1">
    <location>
        <begin position="21"/>
        <end position="153"/>
    </location>
</feature>
<sequence>MKKQILLSLSGILFSSQLLAFQCYFTLVKDTCWTDYAVTVKVLDAVNNNTNLLTITVPKGQAWGREPFTCQPNQKLLYQASFEPYIWENQKNEVYNAINYWTLPMAAKKGETAWEIPVCYPKAFSEVPLPPQATNNCVCNFSQIPAIPPKKLD</sequence>
<feature type="signal peptide" evidence="1">
    <location>
        <begin position="1"/>
        <end position="20"/>
    </location>
</feature>
<proteinExistence type="predicted"/>
<accession>A0A378JJB7</accession>
<evidence type="ECO:0000256" key="1">
    <source>
        <dbReference type="SAM" id="SignalP"/>
    </source>
</evidence>
<evidence type="ECO:0000313" key="3">
    <source>
        <dbReference type="Proteomes" id="UP000254794"/>
    </source>
</evidence>
<dbReference type="AlphaFoldDB" id="A0A378JJB7"/>
<dbReference type="Proteomes" id="UP000254794">
    <property type="component" value="Unassembled WGS sequence"/>
</dbReference>
<dbReference type="OrthoDB" id="5648361at2"/>
<dbReference type="RefSeq" id="WP_115330818.1">
    <property type="nucleotide sequence ID" value="NZ_CAAAHP010000001.1"/>
</dbReference>
<protein>
    <submittedName>
        <fullName evidence="2">Periplasmic protein</fullName>
    </submittedName>
</protein>
<dbReference type="EMBL" id="UGOD01000001">
    <property type="protein sequence ID" value="STX51167.1"/>
    <property type="molecule type" value="Genomic_DNA"/>
</dbReference>
<gene>
    <name evidence="2" type="ORF">NCTC13316_01260</name>
</gene>
<organism evidence="2 3">
    <name type="scientific">Legionella busanensis</name>
    <dbReference type="NCBI Taxonomy" id="190655"/>
    <lineage>
        <taxon>Bacteria</taxon>
        <taxon>Pseudomonadati</taxon>
        <taxon>Pseudomonadota</taxon>
        <taxon>Gammaproteobacteria</taxon>
        <taxon>Legionellales</taxon>
        <taxon>Legionellaceae</taxon>
        <taxon>Legionella</taxon>
    </lineage>
</organism>
<keyword evidence="1" id="KW-0732">Signal</keyword>
<reference evidence="2 3" key="1">
    <citation type="submission" date="2018-06" db="EMBL/GenBank/DDBJ databases">
        <authorList>
            <consortium name="Pathogen Informatics"/>
            <person name="Doyle S."/>
        </authorList>
    </citation>
    <scope>NUCLEOTIDE SEQUENCE [LARGE SCALE GENOMIC DNA]</scope>
    <source>
        <strain evidence="2 3">NCTC13316</strain>
    </source>
</reference>
<evidence type="ECO:0000313" key="2">
    <source>
        <dbReference type="EMBL" id="STX51167.1"/>
    </source>
</evidence>
<name>A0A378JJB7_9GAMM</name>
<keyword evidence="3" id="KW-1185">Reference proteome</keyword>